<dbReference type="OrthoDB" id="6761993at2759"/>
<evidence type="ECO:0000313" key="2">
    <source>
        <dbReference type="EMBL" id="KAF2894373.1"/>
    </source>
</evidence>
<feature type="compositionally biased region" description="Basic and acidic residues" evidence="1">
    <location>
        <begin position="854"/>
        <end position="881"/>
    </location>
</feature>
<accession>A0A8K0GDK5</accession>
<feature type="compositionally biased region" description="Basic and acidic residues" evidence="1">
    <location>
        <begin position="631"/>
        <end position="654"/>
    </location>
</feature>
<sequence length="1603" mass="181988">MDEEKETRTGVPNKSLTPSGVDNVITSETNQSSKTAECSESTSKDNIEVPQSHTNETTSKQSEDPSLEENELNISVGSDSSNKENQEQVGTDIKENRNVDTMKDQKDSLNVIKEVNTSQQLKNQKSAVTAKVVDEPMETEEFPEDYDFSGKKDISATSSKSLEIRTCEIEQTKDVLKPNVLPDKTGKPSDDHLEVKQEPKVSTSPIIKKSTALILKDNNTPNKMDASASTLASPRRSPRLISHSKNENEQKDTTPSKKPAKLKLDKELDVDEQDSAKKIDIQTETKDSDVDDKEAKETDAIKQDKVQKTDVQTEIKNFSVDDEKVKKTDAVEELTSDIEFIESEPSLTEDKIKESDKSADLQEETLDSSMKSENDSSPLLIVEDDTTKGSNEKLTSDTLIKESKSNIEEKKKIEEKQNIEESIVEEDSDKSQTQKIISSGEEDNQVAVSKRETRRSTRKSGINLEEKNIEKVDHPEEHSEDENALQLQKDEHQKRKSKAVEEENDKSQTQKIINSEGEDNEVTVSRRESQRSTRKSCINLEKKNIEKVEDHSEGDSEAISTDENALQSQKDEHQKRESKAGNESNFEEKNTENVKDDSLEIISSVDVNRSEFQTEKKKYEKRWTVLGIESNSEKARQRSSFKDKEDKNTKREEQEILNVENDSEEQNVKQVVNADEDKSLTEEKSKESKIEEKGKEQINDSEQESIEINLDEKKKRKKQKTVINIEEDSENQQSENELEEESAEVSKLHTFKKKLIKRKSGSNTKEKEVLSQSMEESDINQIEMSKKKSKLNKKKREKRRTISKYAEEDTEKNTTDSEIDELPAESKSKKKKLKDNSDDSDNELLKHMASGSENDSKSEEEALDLDTKIDNLIEKQLKEDSSSDNDDESVTHYLDEMAEEGEEDTPSEGSNDIIDEGESVGSSEPEETDSDNTYDGDDSFIDDNDYNELLSGEEYDLAQEHKEKPKKKKRSRIIEISDSDEEKKIKSPIIDSKAKKIPTADKIEFIEAKKKLEKLKDKIEEDSDLDKMSTRPYCGLTPPSAVSVRDSLSDSDKIEVRDDEDSCSNVVINEEDNLKSLEELKQRDVVTVIENLPDIEPKVSEVNVTKGSTVFTPNNSLLTSETPQSNASARKRHSSITIQENIKLQDIKEGTVCDRIVKVIDVFCSSVQGEQKDNSGNISLNISVEYLNSPSPAQTGNDLENLKKNLTSDFSEELKTKPVEIPELKEKSKEDEELELEKSNSENKENKSSISDSKDQTTLDNEPQQKTSKKKKKKGKNLKDQQNDLPKTSKQPVCNDSDISRDLDEELHEKYFTASLEDIVQEISDSDEEPKKIKKSKKKLQEKTDSSSKKLKIVQKISNTDKELKKSKKSKIDDVQEISATDKKSKKSKIPKVVSQEQTDIPSKKLKIVQKLQDAQKDETNEPVKKTKKLKRKATSTDHEDELESEMQEAHTTKKPKKSKNKSKQNIDISTENVAEKGKKDAKEKLQPEFAQRKKDNKNTKPSFKETQSKPELYPSRIFATAVEQPHKVTYKKPKILPSTAIDEKSWSIDVIDNPLLPSSSSIKRKAEDFLVKDFKNRMLYDSSRIPRIDTIAMLKKGKKMKY</sequence>
<proteinExistence type="predicted"/>
<feature type="compositionally biased region" description="Polar residues" evidence="1">
    <location>
        <begin position="367"/>
        <end position="377"/>
    </location>
</feature>
<feature type="region of interest" description="Disordered" evidence="1">
    <location>
        <begin position="134"/>
        <end position="161"/>
    </location>
</feature>
<feature type="compositionally biased region" description="Polar residues" evidence="1">
    <location>
        <begin position="10"/>
        <end position="41"/>
    </location>
</feature>
<feature type="compositionally biased region" description="Basic and acidic residues" evidence="1">
    <location>
        <begin position="464"/>
        <end position="477"/>
    </location>
</feature>
<feature type="compositionally biased region" description="Polar residues" evidence="1">
    <location>
        <begin position="558"/>
        <end position="568"/>
    </location>
</feature>
<feature type="compositionally biased region" description="Basic and acidic residues" evidence="1">
    <location>
        <begin position="1414"/>
        <end position="1425"/>
    </location>
</feature>
<feature type="compositionally biased region" description="Basic and acidic residues" evidence="1">
    <location>
        <begin position="540"/>
        <end position="554"/>
    </location>
</feature>
<feature type="compositionally biased region" description="Basic and acidic residues" evidence="1">
    <location>
        <begin position="1020"/>
        <end position="1029"/>
    </location>
</feature>
<feature type="compositionally biased region" description="Polar residues" evidence="1">
    <location>
        <begin position="49"/>
        <end position="60"/>
    </location>
</feature>
<feature type="compositionally biased region" description="Basic and acidic residues" evidence="1">
    <location>
        <begin position="1474"/>
        <end position="1509"/>
    </location>
</feature>
<feature type="region of interest" description="Disordered" evidence="1">
    <location>
        <begin position="1020"/>
        <end position="1052"/>
    </location>
</feature>
<feature type="compositionally biased region" description="Acidic residues" evidence="1">
    <location>
        <begin position="725"/>
        <end position="743"/>
    </location>
</feature>
<feature type="compositionally biased region" description="Basic and acidic residues" evidence="1">
    <location>
        <begin position="81"/>
        <end position="106"/>
    </location>
</feature>
<feature type="compositionally biased region" description="Basic residues" evidence="1">
    <location>
        <begin position="749"/>
        <end position="760"/>
    </location>
</feature>
<feature type="compositionally biased region" description="Basic residues" evidence="1">
    <location>
        <begin position="1453"/>
        <end position="1463"/>
    </location>
</feature>
<feature type="compositionally biased region" description="Basic and acidic residues" evidence="1">
    <location>
        <begin position="385"/>
        <end position="419"/>
    </location>
</feature>
<feature type="region of interest" description="Disordered" evidence="1">
    <location>
        <begin position="1322"/>
        <end position="1512"/>
    </location>
</feature>
<organism evidence="2 3">
    <name type="scientific">Ignelater luminosus</name>
    <name type="common">Cucubano</name>
    <name type="synonym">Pyrophorus luminosus</name>
    <dbReference type="NCBI Taxonomy" id="2038154"/>
    <lineage>
        <taxon>Eukaryota</taxon>
        <taxon>Metazoa</taxon>
        <taxon>Ecdysozoa</taxon>
        <taxon>Arthropoda</taxon>
        <taxon>Hexapoda</taxon>
        <taxon>Insecta</taxon>
        <taxon>Pterygota</taxon>
        <taxon>Neoptera</taxon>
        <taxon>Endopterygota</taxon>
        <taxon>Coleoptera</taxon>
        <taxon>Polyphaga</taxon>
        <taxon>Elateriformia</taxon>
        <taxon>Elateroidea</taxon>
        <taxon>Elateridae</taxon>
        <taxon>Agrypninae</taxon>
        <taxon>Pyrophorini</taxon>
        <taxon>Ignelater</taxon>
    </lineage>
</organism>
<feature type="compositionally biased region" description="Basic and acidic residues" evidence="1">
    <location>
        <begin position="184"/>
        <end position="199"/>
    </location>
</feature>
<feature type="compositionally biased region" description="Polar residues" evidence="1">
    <location>
        <begin position="217"/>
        <end position="232"/>
    </location>
</feature>
<gene>
    <name evidence="2" type="ORF">ILUMI_11786</name>
</gene>
<feature type="region of interest" description="Disordered" evidence="1">
    <location>
        <begin position="1114"/>
        <end position="1133"/>
    </location>
</feature>
<comment type="caution">
    <text evidence="2">The sequence shown here is derived from an EMBL/GenBank/DDBJ whole genome shotgun (WGS) entry which is preliminary data.</text>
</comment>
<reference evidence="2" key="1">
    <citation type="submission" date="2019-08" db="EMBL/GenBank/DDBJ databases">
        <title>The genome of the North American firefly Photinus pyralis.</title>
        <authorList>
            <consortium name="Photinus pyralis genome working group"/>
            <person name="Fallon T.R."/>
            <person name="Sander Lower S.E."/>
            <person name="Weng J.-K."/>
        </authorList>
    </citation>
    <scope>NUCLEOTIDE SEQUENCE</scope>
    <source>
        <strain evidence="2">TRF0915ILg1</strain>
        <tissue evidence="2">Whole body</tissue>
    </source>
</reference>
<feature type="compositionally biased region" description="Basic and acidic residues" evidence="1">
    <location>
        <begin position="274"/>
        <end position="308"/>
    </location>
</feature>
<feature type="compositionally biased region" description="Polar residues" evidence="1">
    <location>
        <begin position="770"/>
        <end position="783"/>
    </location>
</feature>
<feature type="region of interest" description="Disordered" evidence="1">
    <location>
        <begin position="173"/>
        <end position="308"/>
    </location>
</feature>
<feature type="region of interest" description="Disordered" evidence="1">
    <location>
        <begin position="1"/>
        <end position="106"/>
    </location>
</feature>
<feature type="compositionally biased region" description="Basic and acidic residues" evidence="1">
    <location>
        <begin position="488"/>
        <end position="508"/>
    </location>
</feature>
<feature type="compositionally biased region" description="Acidic residues" evidence="1">
    <location>
        <begin position="135"/>
        <end position="147"/>
    </location>
</feature>
<feature type="compositionally biased region" description="Acidic residues" evidence="1">
    <location>
        <begin position="913"/>
        <end position="957"/>
    </location>
</feature>
<name>A0A8K0GDK5_IGNLU</name>
<dbReference type="EMBL" id="VTPC01007054">
    <property type="protein sequence ID" value="KAF2894373.1"/>
    <property type="molecule type" value="Genomic_DNA"/>
</dbReference>
<feature type="compositionally biased region" description="Basic residues" evidence="1">
    <location>
        <begin position="1267"/>
        <end position="1276"/>
    </location>
</feature>
<feature type="compositionally biased region" description="Basic and acidic residues" evidence="1">
    <location>
        <begin position="1359"/>
        <end position="1374"/>
    </location>
</feature>
<feature type="compositionally biased region" description="Basic and acidic residues" evidence="1">
    <location>
        <begin position="805"/>
        <end position="815"/>
    </location>
</feature>
<feature type="region of interest" description="Disordered" evidence="1">
    <location>
        <begin position="1213"/>
        <end position="1302"/>
    </location>
</feature>
<feature type="compositionally biased region" description="Basic and acidic residues" evidence="1">
    <location>
        <begin position="348"/>
        <end position="360"/>
    </location>
</feature>
<feature type="compositionally biased region" description="Polar residues" evidence="1">
    <location>
        <begin position="1114"/>
        <end position="1128"/>
    </location>
</feature>
<feature type="compositionally biased region" description="Basic and acidic residues" evidence="1">
    <location>
        <begin position="569"/>
        <end position="598"/>
    </location>
</feature>
<feature type="compositionally biased region" description="Basic and acidic residues" evidence="1">
    <location>
        <begin position="1213"/>
        <end position="1257"/>
    </location>
</feature>
<feature type="compositionally biased region" description="Basic and acidic residues" evidence="1">
    <location>
        <begin position="608"/>
        <end position="623"/>
    </location>
</feature>
<protein>
    <submittedName>
        <fullName evidence="2">Uncharacterized protein</fullName>
    </submittedName>
</protein>
<feature type="compositionally biased region" description="Basic and acidic residues" evidence="1">
    <location>
        <begin position="1339"/>
        <end position="1348"/>
    </location>
</feature>
<feature type="compositionally biased region" description="Acidic residues" evidence="1">
    <location>
        <begin position="896"/>
        <end position="906"/>
    </location>
</feature>
<feature type="region of interest" description="Disordered" evidence="1">
    <location>
        <begin position="340"/>
        <end position="984"/>
    </location>
</feature>
<dbReference type="Proteomes" id="UP000801492">
    <property type="component" value="Unassembled WGS sequence"/>
</dbReference>
<feature type="compositionally biased region" description="Basic residues" evidence="1">
    <location>
        <begin position="787"/>
        <end position="802"/>
    </location>
</feature>
<keyword evidence="3" id="KW-1185">Reference proteome</keyword>
<feature type="compositionally biased region" description="Basic and acidic residues" evidence="1">
    <location>
        <begin position="675"/>
        <end position="698"/>
    </location>
</feature>
<evidence type="ECO:0000256" key="1">
    <source>
        <dbReference type="SAM" id="MobiDB-lite"/>
    </source>
</evidence>
<evidence type="ECO:0000313" key="3">
    <source>
        <dbReference type="Proteomes" id="UP000801492"/>
    </source>
</evidence>
<feature type="compositionally biased region" description="Polar residues" evidence="1">
    <location>
        <begin position="1283"/>
        <end position="1294"/>
    </location>
</feature>
<feature type="compositionally biased region" description="Basic and acidic residues" evidence="1">
    <location>
        <begin position="244"/>
        <end position="255"/>
    </location>
</feature>